<dbReference type="InterPro" id="IPR003959">
    <property type="entry name" value="ATPase_AAA_core"/>
</dbReference>
<keyword evidence="9" id="KW-0132">Cell division</keyword>
<evidence type="ECO:0000313" key="10">
    <source>
        <dbReference type="Proteomes" id="UP001140206"/>
    </source>
</evidence>
<dbReference type="GO" id="GO:0051301">
    <property type="term" value="P:cell division"/>
    <property type="evidence" value="ECO:0007669"/>
    <property type="project" value="UniProtKB-KW"/>
</dbReference>
<evidence type="ECO:0000313" key="9">
    <source>
        <dbReference type="EMBL" id="KAJ4780925.1"/>
    </source>
</evidence>
<keyword evidence="5" id="KW-0067">ATP-binding</keyword>
<dbReference type="InterPro" id="IPR041569">
    <property type="entry name" value="AAA_lid_3"/>
</dbReference>
<dbReference type="Pfam" id="PF17862">
    <property type="entry name" value="AAA_lid_3"/>
    <property type="match status" value="2"/>
</dbReference>
<evidence type="ECO:0000256" key="4">
    <source>
        <dbReference type="ARBA" id="ARBA00022741"/>
    </source>
</evidence>
<evidence type="ECO:0000256" key="3">
    <source>
        <dbReference type="ARBA" id="ARBA00022490"/>
    </source>
</evidence>
<name>A0AAV8EKY9_9POAL</name>
<evidence type="ECO:0000256" key="1">
    <source>
        <dbReference type="ARBA" id="ARBA00004496"/>
    </source>
</evidence>
<evidence type="ECO:0000313" key="8">
    <source>
        <dbReference type="EMBL" id="KAJ4771143.1"/>
    </source>
</evidence>
<comment type="subcellular location">
    <subcellularLocation>
        <location evidence="1">Cytoplasm</location>
    </subcellularLocation>
</comment>
<feature type="region of interest" description="Disordered" evidence="6">
    <location>
        <begin position="73"/>
        <end position="105"/>
    </location>
</feature>
<comment type="caution">
    <text evidence="9">The sequence shown here is derived from an EMBL/GenBank/DDBJ whole genome shotgun (WGS) entry which is preliminary data.</text>
</comment>
<dbReference type="PROSITE" id="PS00674">
    <property type="entry name" value="AAA"/>
    <property type="match status" value="2"/>
</dbReference>
<dbReference type="GO" id="GO:0005737">
    <property type="term" value="C:cytoplasm"/>
    <property type="evidence" value="ECO:0007669"/>
    <property type="project" value="UniProtKB-SubCell"/>
</dbReference>
<keyword evidence="10" id="KW-1185">Reference proteome</keyword>
<feature type="compositionally biased region" description="Low complexity" evidence="6">
    <location>
        <begin position="80"/>
        <end position="94"/>
    </location>
</feature>
<feature type="compositionally biased region" description="Polar residues" evidence="6">
    <location>
        <begin position="136"/>
        <end position="150"/>
    </location>
</feature>
<dbReference type="FunFam" id="3.40.50.300:FF:000567">
    <property type="entry name" value="ATPase, AAA family protein"/>
    <property type="match status" value="1"/>
</dbReference>
<evidence type="ECO:0000256" key="2">
    <source>
        <dbReference type="ARBA" id="ARBA00006914"/>
    </source>
</evidence>
<dbReference type="Gene3D" id="3.40.50.300">
    <property type="entry name" value="P-loop containing nucleotide triphosphate hydrolases"/>
    <property type="match status" value="2"/>
</dbReference>
<dbReference type="SUPFAM" id="SSF52540">
    <property type="entry name" value="P-loop containing nucleoside triphosphate hydrolases"/>
    <property type="match status" value="2"/>
</dbReference>
<dbReference type="InterPro" id="IPR003960">
    <property type="entry name" value="ATPase_AAA_CS"/>
</dbReference>
<dbReference type="EMBL" id="JAMFTS010000003">
    <property type="protein sequence ID" value="KAJ4780925.1"/>
    <property type="molecule type" value="Genomic_DNA"/>
</dbReference>
<keyword evidence="4" id="KW-0547">Nucleotide-binding</keyword>
<dbReference type="Pfam" id="PF00004">
    <property type="entry name" value="AAA"/>
    <property type="match status" value="2"/>
</dbReference>
<dbReference type="GO" id="GO:0005524">
    <property type="term" value="F:ATP binding"/>
    <property type="evidence" value="ECO:0007669"/>
    <property type="project" value="UniProtKB-KW"/>
</dbReference>
<gene>
    <name evidence="8" type="ORF">LUZ62_055400</name>
    <name evidence="9" type="ORF">LUZ62_065182</name>
</gene>
<dbReference type="InterPro" id="IPR055278">
    <property type="entry name" value="CDC48c"/>
</dbReference>
<dbReference type="GO" id="GO:0016887">
    <property type="term" value="F:ATP hydrolysis activity"/>
    <property type="evidence" value="ECO:0007669"/>
    <property type="project" value="InterPro"/>
</dbReference>
<dbReference type="FunFam" id="3.40.50.300:FF:000365">
    <property type="entry name" value="Ribosome biogenesis ATPase RIX7"/>
    <property type="match status" value="1"/>
</dbReference>
<dbReference type="InterPro" id="IPR027417">
    <property type="entry name" value="P-loop_NTPase"/>
</dbReference>
<evidence type="ECO:0000256" key="5">
    <source>
        <dbReference type="ARBA" id="ARBA00022840"/>
    </source>
</evidence>
<feature type="region of interest" description="Disordered" evidence="6">
    <location>
        <begin position="130"/>
        <end position="150"/>
    </location>
</feature>
<feature type="domain" description="AAA+ ATPase" evidence="7">
    <location>
        <begin position="578"/>
        <end position="714"/>
    </location>
</feature>
<evidence type="ECO:0000256" key="6">
    <source>
        <dbReference type="SAM" id="MobiDB-lite"/>
    </source>
</evidence>
<dbReference type="EMBL" id="JAMFTS010000003">
    <property type="protein sequence ID" value="KAJ4771143.1"/>
    <property type="molecule type" value="Genomic_DNA"/>
</dbReference>
<dbReference type="PANTHER" id="PTHR48470">
    <property type="entry name" value="CELL DIVISION CONTROL PROTEIN 48 C ISOFORM 1"/>
    <property type="match status" value="1"/>
</dbReference>
<proteinExistence type="inferred from homology"/>
<dbReference type="InterPro" id="IPR003593">
    <property type="entry name" value="AAA+_ATPase"/>
</dbReference>
<keyword evidence="9" id="KW-0131">Cell cycle</keyword>
<reference evidence="9" key="1">
    <citation type="submission" date="2022-08" db="EMBL/GenBank/DDBJ databases">
        <authorList>
            <person name="Marques A."/>
        </authorList>
    </citation>
    <scope>NUCLEOTIDE SEQUENCE</scope>
    <source>
        <strain evidence="9">RhyPub2mFocal</strain>
        <tissue evidence="9">Leaves</tissue>
    </source>
</reference>
<feature type="domain" description="AAA+ ATPase" evidence="7">
    <location>
        <begin position="284"/>
        <end position="434"/>
    </location>
</feature>
<dbReference type="SMART" id="SM00382">
    <property type="entry name" value="AAA"/>
    <property type="match status" value="2"/>
</dbReference>
<dbReference type="Proteomes" id="UP001140206">
    <property type="component" value="Chromosome 3"/>
</dbReference>
<dbReference type="Gene3D" id="1.10.8.60">
    <property type="match status" value="2"/>
</dbReference>
<accession>A0AAV8EKY9</accession>
<dbReference type="PANTHER" id="PTHR48470:SF1">
    <property type="entry name" value="CELL DIVISION CONTROL PROTEIN 48 C ISOFORM 1"/>
    <property type="match status" value="1"/>
</dbReference>
<dbReference type="AlphaFoldDB" id="A0AAV8EKY9"/>
<keyword evidence="3" id="KW-0963">Cytoplasm</keyword>
<comment type="similarity">
    <text evidence="2">Belongs to the AAA ATPase family.</text>
</comment>
<sequence length="828" mass="90976">MGKRKHRCSGRPLSAGFSGISRLLQQRIVESGLDVSLDAESVAMTIRNRYPEYRRLKLRLFSHQISQVLASLRHPPSAADNSQDNTSSNSDDSMPPTPTCKRSRPSLCVSESGFLHVEPDHLHCQIPPEMSDEESYGSQSAFTSDGNSLNSEPALDVTKTILRDSYQKKNITPKGSVNMLTQNCLQVATKSALSMPKSLEIKNKDNLESDFAAGKRKMATADSGPRRVGGVKEVNNSNTLGQEGKALLRLADLGGMQKVIKELLLRVIVPLRYPELPMHLGVRPTTGLLLHGPPGCGKTHLAHAIANEAGVPFYEISGPEVVSGVSGASEENVRTLFEKAHRTAPSIVFIDEIDAIASKRESLQKEMERRIVAQLLTSMNQLYPAVQNQGPNISADKSPGYVIVIAATNKPDVIDQALRRPGRFDREIALGVPDEAARFEILSKLSKRLKLEDKLDISKVAKATAGFMGADLNALVNEAGYLAMKRIVEKRISLRNLEEWPSQPWCKAELESFGTTIAEFEDAARIVQPCLRREGFSSIPTVTWDDVGGVNKIRKVFEFGIVQRIKHPEYYQEMGIGMKAGFLLFGPPGCGKSIIAQAVANEAGANFIHIKGPELLDKYVGESELAVRKLFTRARANSPCILFFDEVDSVTTSRGKEGGWVVERLLAQLLTELDGVDNRQGVYVIGATNRIDVMDPALLRPGRFGKLLYVPLPGADERVAIMRTHARNKKIDADVDLDALARSERCNNLSGADLATLIETAAEIALNERLQLANETSSSYACSIKASHLEAAAFAITPTVHDKEREYYEALSKKYKSCYSYLQRMAHA</sequence>
<protein>
    <submittedName>
        <fullName evidence="9">Cell division cycle 48</fullName>
    </submittedName>
</protein>
<evidence type="ECO:0000259" key="7">
    <source>
        <dbReference type="SMART" id="SM00382"/>
    </source>
</evidence>
<organism evidence="9 10">
    <name type="scientific">Rhynchospora pubera</name>
    <dbReference type="NCBI Taxonomy" id="906938"/>
    <lineage>
        <taxon>Eukaryota</taxon>
        <taxon>Viridiplantae</taxon>
        <taxon>Streptophyta</taxon>
        <taxon>Embryophyta</taxon>
        <taxon>Tracheophyta</taxon>
        <taxon>Spermatophyta</taxon>
        <taxon>Magnoliopsida</taxon>
        <taxon>Liliopsida</taxon>
        <taxon>Poales</taxon>
        <taxon>Cyperaceae</taxon>
        <taxon>Cyperoideae</taxon>
        <taxon>Rhynchosporeae</taxon>
        <taxon>Rhynchospora</taxon>
    </lineage>
</organism>